<dbReference type="GO" id="GO:0006412">
    <property type="term" value="P:translation"/>
    <property type="evidence" value="ECO:0007669"/>
    <property type="project" value="InterPro"/>
</dbReference>
<keyword evidence="10" id="KW-1185">Reference proteome</keyword>
<evidence type="ECO:0000256" key="6">
    <source>
        <dbReference type="ARBA" id="ARBA00023274"/>
    </source>
</evidence>
<keyword evidence="4" id="KW-0689">Ribosomal protein</keyword>
<reference evidence="9 10" key="3">
    <citation type="journal article" date="2017" name="Mol. Plant Pathol.">
        <title>A gapless genome sequence of the fungus Botrytis cinerea.</title>
        <authorList>
            <person name="Van Kan J.A."/>
            <person name="Stassen J.H."/>
            <person name="Mosbach A."/>
            <person name="Van Der Lee T.A."/>
            <person name="Faino L."/>
            <person name="Farmer A.D."/>
            <person name="Papasotiriou D.G."/>
            <person name="Zhou S."/>
            <person name="Seidl M.F."/>
            <person name="Cottam E."/>
            <person name="Edel D."/>
            <person name="Hahn M."/>
            <person name="Schwartz D.C."/>
            <person name="Dietrich R.A."/>
            <person name="Widdison S."/>
            <person name="Scalliet G."/>
        </authorList>
    </citation>
    <scope>NUCLEOTIDE SEQUENCE [LARGE SCALE GENOMIC DNA]</scope>
    <source>
        <strain evidence="9 10">B05.10</strain>
    </source>
</reference>
<dbReference type="Proteomes" id="UP000001798">
    <property type="component" value="Chromosome 4"/>
</dbReference>
<dbReference type="EMBL" id="CP009808">
    <property type="protein sequence ID" value="ATZ49443.1"/>
    <property type="molecule type" value="Genomic_DNA"/>
</dbReference>
<comment type="similarity">
    <text evidence="2">Belongs to the bacterial ribosomal protein bL32 family.</text>
</comment>
<dbReference type="KEGG" id="bfu:BCIN_04g05930"/>
<evidence type="ECO:0000256" key="8">
    <source>
        <dbReference type="SAM" id="MobiDB-lite"/>
    </source>
</evidence>
<reference evidence="9 10" key="2">
    <citation type="journal article" date="2012" name="Eukaryot. Cell">
        <title>Genome update of Botrytis cinerea strains B05.10 and T4.</title>
        <authorList>
            <person name="Staats M."/>
            <person name="van Kan J.A."/>
        </authorList>
    </citation>
    <scope>NUCLEOTIDE SEQUENCE [LARGE SCALE GENOMIC DNA]</scope>
    <source>
        <strain evidence="9 10">B05.10</strain>
    </source>
</reference>
<name>A0A384JFQ9_BOTFB</name>
<feature type="compositionally biased region" description="Basic and acidic residues" evidence="8">
    <location>
        <begin position="154"/>
        <end position="194"/>
    </location>
</feature>
<dbReference type="VEuPathDB" id="FungiDB:Bcin04g05930"/>
<reference evidence="9 10" key="1">
    <citation type="journal article" date="2011" name="PLoS Genet.">
        <title>Genomic analysis of the necrotrophic fungal pathogens Sclerotinia sclerotiorum and Botrytis cinerea.</title>
        <authorList>
            <person name="Amselem J."/>
            <person name="Cuomo C.A."/>
            <person name="van Kan J.A."/>
            <person name="Viaud M."/>
            <person name="Benito E.P."/>
            <person name="Couloux A."/>
            <person name="Coutinho P.M."/>
            <person name="de Vries R.P."/>
            <person name="Dyer P.S."/>
            <person name="Fillinger S."/>
            <person name="Fournier E."/>
            <person name="Gout L."/>
            <person name="Hahn M."/>
            <person name="Kohn L."/>
            <person name="Lapalu N."/>
            <person name="Plummer K.M."/>
            <person name="Pradier J.M."/>
            <person name="Quevillon E."/>
            <person name="Sharon A."/>
            <person name="Simon A."/>
            <person name="ten Have A."/>
            <person name="Tudzynski B."/>
            <person name="Tudzynski P."/>
            <person name="Wincker P."/>
            <person name="Andrew M."/>
            <person name="Anthouard V."/>
            <person name="Beever R.E."/>
            <person name="Beffa R."/>
            <person name="Benoit I."/>
            <person name="Bouzid O."/>
            <person name="Brault B."/>
            <person name="Chen Z."/>
            <person name="Choquer M."/>
            <person name="Collemare J."/>
            <person name="Cotton P."/>
            <person name="Danchin E.G."/>
            <person name="Da Silva C."/>
            <person name="Gautier A."/>
            <person name="Giraud C."/>
            <person name="Giraud T."/>
            <person name="Gonzalez C."/>
            <person name="Grossetete S."/>
            <person name="Guldener U."/>
            <person name="Henrissat B."/>
            <person name="Howlett B.J."/>
            <person name="Kodira C."/>
            <person name="Kretschmer M."/>
            <person name="Lappartient A."/>
            <person name="Leroch M."/>
            <person name="Levis C."/>
            <person name="Mauceli E."/>
            <person name="Neuveglise C."/>
            <person name="Oeser B."/>
            <person name="Pearson M."/>
            <person name="Poulain J."/>
            <person name="Poussereau N."/>
            <person name="Quesneville H."/>
            <person name="Rascle C."/>
            <person name="Schumacher J."/>
            <person name="Segurens B."/>
            <person name="Sexton A."/>
            <person name="Silva E."/>
            <person name="Sirven C."/>
            <person name="Soanes D.M."/>
            <person name="Talbot N.J."/>
            <person name="Templeton M."/>
            <person name="Yandava C."/>
            <person name="Yarden O."/>
            <person name="Zeng Q."/>
            <person name="Rollins J.A."/>
            <person name="Lebrun M.H."/>
            <person name="Dickman M."/>
        </authorList>
    </citation>
    <scope>NUCLEOTIDE SEQUENCE [LARGE SCALE GENOMIC DNA]</scope>
    <source>
        <strain evidence="9 10">B05.10</strain>
    </source>
</reference>
<proteinExistence type="inferred from homology"/>
<keyword evidence="6" id="KW-0687">Ribonucleoprotein</keyword>
<feature type="region of interest" description="Disordered" evidence="8">
    <location>
        <begin position="154"/>
        <end position="204"/>
    </location>
</feature>
<gene>
    <name evidence="9" type="ORF">BCIN_04g05930</name>
</gene>
<dbReference type="OrthoDB" id="2014905at2759"/>
<dbReference type="InterPro" id="IPR011332">
    <property type="entry name" value="Ribosomal_zn-bd"/>
</dbReference>
<organism evidence="9 10">
    <name type="scientific">Botryotinia fuckeliana (strain B05.10)</name>
    <name type="common">Noble rot fungus</name>
    <name type="synonym">Botrytis cinerea</name>
    <dbReference type="NCBI Taxonomy" id="332648"/>
    <lineage>
        <taxon>Eukaryota</taxon>
        <taxon>Fungi</taxon>
        <taxon>Dikarya</taxon>
        <taxon>Ascomycota</taxon>
        <taxon>Pezizomycotina</taxon>
        <taxon>Leotiomycetes</taxon>
        <taxon>Helotiales</taxon>
        <taxon>Sclerotiniaceae</taxon>
        <taxon>Botrytis</taxon>
    </lineage>
</organism>
<dbReference type="GO" id="GO:0003735">
    <property type="term" value="F:structural constituent of ribosome"/>
    <property type="evidence" value="ECO:0007669"/>
    <property type="project" value="InterPro"/>
</dbReference>
<dbReference type="GeneID" id="5438296"/>
<protein>
    <recommendedName>
        <fullName evidence="7">Large ribosomal subunit protein bL32m</fullName>
    </recommendedName>
</protein>
<evidence type="ECO:0000313" key="10">
    <source>
        <dbReference type="Proteomes" id="UP000001798"/>
    </source>
</evidence>
<dbReference type="OMA" id="HCMESIR"/>
<sequence length="204" mass="22450">MAAAHATTSSILSSFLPRLAPATATFATRSTTLYSRQLSHPLLPVLAIPSAIHLNIPGFLEGLWEGILKAVPKKKTSHMKKRHRQMAGKGLQDVTNLNRCSACGHIKRAHLLCPYCVAEIKTLFKTNAHEANAAAREARADEIAEQKVRIEAGKARAAEGKTKKEAELEQLETKRAEKKAAKDAARKIYEEKNPKQIIGSRRID</sequence>
<dbReference type="PANTHER" id="PTHR21026">
    <property type="entry name" value="39S RIBOSOMAL PROTEIN L32, MITOCHONDRIAL"/>
    <property type="match status" value="1"/>
</dbReference>
<dbReference type="SUPFAM" id="SSF57829">
    <property type="entry name" value="Zn-binding ribosomal proteins"/>
    <property type="match status" value="1"/>
</dbReference>
<dbReference type="GO" id="GO:0005762">
    <property type="term" value="C:mitochondrial large ribosomal subunit"/>
    <property type="evidence" value="ECO:0007669"/>
    <property type="project" value="TreeGrafter"/>
</dbReference>
<evidence type="ECO:0000313" key="9">
    <source>
        <dbReference type="EMBL" id="ATZ49443.1"/>
    </source>
</evidence>
<dbReference type="InterPro" id="IPR051991">
    <property type="entry name" value="Mitoribosomal_protein_bL32"/>
</dbReference>
<keyword evidence="3" id="KW-0809">Transit peptide</keyword>
<evidence type="ECO:0000256" key="7">
    <source>
        <dbReference type="ARBA" id="ARBA00039935"/>
    </source>
</evidence>
<evidence type="ECO:0000256" key="4">
    <source>
        <dbReference type="ARBA" id="ARBA00022980"/>
    </source>
</evidence>
<dbReference type="RefSeq" id="XP_001557749.1">
    <property type="nucleotide sequence ID" value="XM_001557699.2"/>
</dbReference>
<dbReference type="NCBIfam" id="TIGR01031">
    <property type="entry name" value="rpmF_bact"/>
    <property type="match status" value="1"/>
</dbReference>
<dbReference type="InterPro" id="IPR002677">
    <property type="entry name" value="Ribosomal_bL32"/>
</dbReference>
<dbReference type="PANTHER" id="PTHR21026:SF2">
    <property type="entry name" value="LARGE RIBOSOMAL SUBUNIT PROTEIN BL32M"/>
    <property type="match status" value="1"/>
</dbReference>
<evidence type="ECO:0000256" key="3">
    <source>
        <dbReference type="ARBA" id="ARBA00022946"/>
    </source>
</evidence>
<evidence type="ECO:0000256" key="1">
    <source>
        <dbReference type="ARBA" id="ARBA00004173"/>
    </source>
</evidence>
<comment type="subcellular location">
    <subcellularLocation>
        <location evidence="1">Mitochondrion</location>
    </subcellularLocation>
</comment>
<evidence type="ECO:0000256" key="2">
    <source>
        <dbReference type="ARBA" id="ARBA00008560"/>
    </source>
</evidence>
<keyword evidence="5" id="KW-0496">Mitochondrion</keyword>
<dbReference type="Pfam" id="PF01783">
    <property type="entry name" value="Ribosomal_L32p"/>
    <property type="match status" value="1"/>
</dbReference>
<accession>A0A384JFQ9</accession>
<dbReference type="AlphaFoldDB" id="A0A384JFQ9"/>
<evidence type="ECO:0000256" key="5">
    <source>
        <dbReference type="ARBA" id="ARBA00023128"/>
    </source>
</evidence>